<protein>
    <submittedName>
        <fullName evidence="2">Uncharacterized protein</fullName>
    </submittedName>
</protein>
<dbReference type="Proteomes" id="UP001516023">
    <property type="component" value="Unassembled WGS sequence"/>
</dbReference>
<feature type="region of interest" description="Disordered" evidence="1">
    <location>
        <begin position="86"/>
        <end position="107"/>
    </location>
</feature>
<comment type="caution">
    <text evidence="2">The sequence shown here is derived from an EMBL/GenBank/DDBJ whole genome shotgun (WGS) entry which is preliminary data.</text>
</comment>
<accession>A0ABD3PPD8</accession>
<keyword evidence="3" id="KW-1185">Reference proteome</keyword>
<proteinExistence type="predicted"/>
<organism evidence="2 3">
    <name type="scientific">Cyclotella cryptica</name>
    <dbReference type="NCBI Taxonomy" id="29204"/>
    <lineage>
        <taxon>Eukaryota</taxon>
        <taxon>Sar</taxon>
        <taxon>Stramenopiles</taxon>
        <taxon>Ochrophyta</taxon>
        <taxon>Bacillariophyta</taxon>
        <taxon>Coscinodiscophyceae</taxon>
        <taxon>Thalassiosirophycidae</taxon>
        <taxon>Stephanodiscales</taxon>
        <taxon>Stephanodiscaceae</taxon>
        <taxon>Cyclotella</taxon>
    </lineage>
</organism>
<evidence type="ECO:0000313" key="2">
    <source>
        <dbReference type="EMBL" id="KAL3790045.1"/>
    </source>
</evidence>
<gene>
    <name evidence="2" type="ORF">HJC23_011401</name>
</gene>
<reference evidence="2 3" key="1">
    <citation type="journal article" date="2020" name="G3 (Bethesda)">
        <title>Improved Reference Genome for Cyclotella cryptica CCMP332, a Model for Cell Wall Morphogenesis, Salinity Adaptation, and Lipid Production in Diatoms (Bacillariophyta).</title>
        <authorList>
            <person name="Roberts W.R."/>
            <person name="Downey K.M."/>
            <person name="Ruck E.C."/>
            <person name="Traller J.C."/>
            <person name="Alverson A.J."/>
        </authorList>
    </citation>
    <scope>NUCLEOTIDE SEQUENCE [LARGE SCALE GENOMIC DNA]</scope>
    <source>
        <strain evidence="2 3">CCMP332</strain>
    </source>
</reference>
<evidence type="ECO:0000313" key="3">
    <source>
        <dbReference type="Proteomes" id="UP001516023"/>
    </source>
</evidence>
<sequence>MWPIFMPTDTKAFIANYWTVRIRNTTNAIRTTYHDGNQFVKNVVRLTFYIRILPLCVLVSASSPMPIPTPSFAHVARDKSASVTGIKTSDATTRRMASRTSKASGSLVPAASISRTHLCKDPNFGR</sequence>
<dbReference type="EMBL" id="JABMIG020000134">
    <property type="protein sequence ID" value="KAL3790045.1"/>
    <property type="molecule type" value="Genomic_DNA"/>
</dbReference>
<evidence type="ECO:0000256" key="1">
    <source>
        <dbReference type="SAM" id="MobiDB-lite"/>
    </source>
</evidence>
<name>A0ABD3PPD8_9STRA</name>
<dbReference type="AlphaFoldDB" id="A0ABD3PPD8"/>